<dbReference type="EMBL" id="AUZY01009363">
    <property type="protein sequence ID" value="EQD42181.1"/>
    <property type="molecule type" value="Genomic_DNA"/>
</dbReference>
<evidence type="ECO:0000259" key="2">
    <source>
        <dbReference type="Pfam" id="PF04909"/>
    </source>
</evidence>
<dbReference type="Pfam" id="PF04909">
    <property type="entry name" value="Amidohydro_2"/>
    <property type="match status" value="1"/>
</dbReference>
<dbReference type="SUPFAM" id="SSF51556">
    <property type="entry name" value="Metallo-dependent hydrolases"/>
    <property type="match status" value="1"/>
</dbReference>
<dbReference type="CDD" id="cd01292">
    <property type="entry name" value="metallo-dependent_hydrolases"/>
    <property type="match status" value="1"/>
</dbReference>
<gene>
    <name evidence="3" type="ORF">B1B_14171</name>
</gene>
<evidence type="ECO:0000313" key="3">
    <source>
        <dbReference type="EMBL" id="EQD42181.1"/>
    </source>
</evidence>
<evidence type="ECO:0000256" key="1">
    <source>
        <dbReference type="ARBA" id="ARBA00023239"/>
    </source>
</evidence>
<sequence length="222" mass="25396">MTVTDCHVHINPLWEMLPAARTLMERERRGLEEIEPYLKDPSRFLAYLDRAGVDRAVLVNYVSPEVVGYTDRSNDFVLDYVRGHEERLVAVGSVHPRLHPDPRRRVRELKDRGIRAIKLHPPHQLFYPNAYRPEEGGDGKLSALYEACQELGLPVILHTGTSIFPGARDKYAEPMRAEDVALDYPDLTIVLAHGGRPLWMEQAQYLCRRFANVYLEVSSVPP</sequence>
<dbReference type="GO" id="GO:0016831">
    <property type="term" value="F:carboxy-lyase activity"/>
    <property type="evidence" value="ECO:0007669"/>
    <property type="project" value="InterPro"/>
</dbReference>
<dbReference type="GO" id="GO:0016787">
    <property type="term" value="F:hydrolase activity"/>
    <property type="evidence" value="ECO:0007669"/>
    <property type="project" value="UniProtKB-KW"/>
</dbReference>
<dbReference type="InterPro" id="IPR032465">
    <property type="entry name" value="ACMSD"/>
</dbReference>
<accession>T0Z2P0</accession>
<keyword evidence="1" id="KW-0456">Lyase</keyword>
<dbReference type="InterPro" id="IPR032466">
    <property type="entry name" value="Metal_Hydrolase"/>
</dbReference>
<feature type="non-terminal residue" evidence="3">
    <location>
        <position position="222"/>
    </location>
</feature>
<keyword evidence="3" id="KW-0378">Hydrolase</keyword>
<feature type="domain" description="Amidohydrolase-related" evidence="2">
    <location>
        <begin position="5"/>
        <end position="220"/>
    </location>
</feature>
<comment type="caution">
    <text evidence="3">The sequence shown here is derived from an EMBL/GenBank/DDBJ whole genome shotgun (WGS) entry which is preliminary data.</text>
</comment>
<dbReference type="InterPro" id="IPR006680">
    <property type="entry name" value="Amidohydro-rel"/>
</dbReference>
<name>T0Z2P0_9ZZZZ</name>
<dbReference type="AlphaFoldDB" id="T0Z2P0"/>
<protein>
    <submittedName>
        <fullName evidence="3">Amidohydrolase 2</fullName>
    </submittedName>
</protein>
<reference evidence="3" key="1">
    <citation type="submission" date="2013-08" db="EMBL/GenBank/DDBJ databases">
        <authorList>
            <person name="Mendez C."/>
            <person name="Richter M."/>
            <person name="Ferrer M."/>
            <person name="Sanchez J."/>
        </authorList>
    </citation>
    <scope>NUCLEOTIDE SEQUENCE</scope>
</reference>
<reference evidence="3" key="2">
    <citation type="journal article" date="2014" name="ISME J.">
        <title>Microbial stratification in low pH oxic and suboxic macroscopic growths along an acid mine drainage.</title>
        <authorList>
            <person name="Mendez-Garcia C."/>
            <person name="Mesa V."/>
            <person name="Sprenger R.R."/>
            <person name="Richter M."/>
            <person name="Diez M.S."/>
            <person name="Solano J."/>
            <person name="Bargiela R."/>
            <person name="Golyshina O.V."/>
            <person name="Manteca A."/>
            <person name="Ramos J.L."/>
            <person name="Gallego J.R."/>
            <person name="Llorente I."/>
            <person name="Martins Dos Santos V.A."/>
            <person name="Jensen O.N."/>
            <person name="Pelaez A.I."/>
            <person name="Sanchez J."/>
            <person name="Ferrer M."/>
        </authorList>
    </citation>
    <scope>NUCLEOTIDE SEQUENCE</scope>
</reference>
<proteinExistence type="predicted"/>
<organism evidence="3">
    <name type="scientific">mine drainage metagenome</name>
    <dbReference type="NCBI Taxonomy" id="410659"/>
    <lineage>
        <taxon>unclassified sequences</taxon>
        <taxon>metagenomes</taxon>
        <taxon>ecological metagenomes</taxon>
    </lineage>
</organism>
<dbReference type="Gene3D" id="3.20.20.140">
    <property type="entry name" value="Metal-dependent hydrolases"/>
    <property type="match status" value="1"/>
</dbReference>
<dbReference type="PANTHER" id="PTHR21240">
    <property type="entry name" value="2-AMINO-3-CARBOXYLMUCONATE-6-SEMIALDEHYDE DECARBOXYLASE"/>
    <property type="match status" value="1"/>
</dbReference>